<dbReference type="EMBL" id="UOGH01000102">
    <property type="protein sequence ID" value="VAX28946.1"/>
    <property type="molecule type" value="Genomic_DNA"/>
</dbReference>
<accession>A0A3B1CEP2</accession>
<name>A0A3B1CEP2_9ZZZZ</name>
<protein>
    <recommendedName>
        <fullName evidence="2">Phosphohydrolase</fullName>
    </recommendedName>
</protein>
<reference evidence="1" key="1">
    <citation type="submission" date="2018-06" db="EMBL/GenBank/DDBJ databases">
        <authorList>
            <person name="Zhirakovskaya E."/>
        </authorList>
    </citation>
    <scope>NUCLEOTIDE SEQUENCE</scope>
</reference>
<dbReference type="AlphaFoldDB" id="A0A3B1CEP2"/>
<evidence type="ECO:0008006" key="2">
    <source>
        <dbReference type="Google" id="ProtNLM"/>
    </source>
</evidence>
<organism evidence="1">
    <name type="scientific">hydrothermal vent metagenome</name>
    <dbReference type="NCBI Taxonomy" id="652676"/>
    <lineage>
        <taxon>unclassified sequences</taxon>
        <taxon>metagenomes</taxon>
        <taxon>ecological metagenomes</taxon>
    </lineage>
</organism>
<sequence length="83" mass="9259">MSNFNEGCPGSVEIKSPFPEEITCIFCGSTVEIWSDETETVCGKCGKVVAREMRQTCLDWCPAAKECVGAEKYERLMKKKKGE</sequence>
<gene>
    <name evidence="1" type="ORF">MNBD_NITROSPIRAE02-507</name>
</gene>
<proteinExistence type="predicted"/>
<evidence type="ECO:0000313" key="1">
    <source>
        <dbReference type="EMBL" id="VAX28946.1"/>
    </source>
</evidence>